<name>A0A5B7WXW6_9FLAO</name>
<evidence type="ECO:0000259" key="1">
    <source>
        <dbReference type="Pfam" id="PF15639"/>
    </source>
</evidence>
<gene>
    <name evidence="2" type="ORF">FHG64_00660</name>
</gene>
<dbReference type="Proteomes" id="UP000309016">
    <property type="component" value="Chromosome"/>
</dbReference>
<proteinExistence type="predicted"/>
<organism evidence="2 3">
    <name type="scientific">Antarcticibacterium flavum</name>
    <dbReference type="NCBI Taxonomy" id="2058175"/>
    <lineage>
        <taxon>Bacteria</taxon>
        <taxon>Pseudomonadati</taxon>
        <taxon>Bacteroidota</taxon>
        <taxon>Flavobacteriia</taxon>
        <taxon>Flavobacteriales</taxon>
        <taxon>Flavobacteriaceae</taxon>
        <taxon>Antarcticibacterium</taxon>
    </lineage>
</organism>
<protein>
    <recommendedName>
        <fullName evidence="1">Tox-MPTase3 domain-containing protein</fullName>
    </recommendedName>
</protein>
<dbReference type="OrthoDB" id="878730at2"/>
<keyword evidence="3" id="KW-1185">Reference proteome</keyword>
<evidence type="ECO:0000313" key="2">
    <source>
        <dbReference type="EMBL" id="QCY68024.1"/>
    </source>
</evidence>
<accession>A0A5B7WXW6</accession>
<dbReference type="InterPro" id="IPR028913">
    <property type="entry name" value="Tox-MPTase3_dom"/>
</dbReference>
<dbReference type="AlphaFoldDB" id="A0A5B7WXW6"/>
<reference evidence="2 3" key="1">
    <citation type="submission" date="2019-06" db="EMBL/GenBank/DDBJ databases">
        <title>Complete genome sequence of Antarcticibacterium flavum KCTC 52984T from an Antarctic marine sediment.</title>
        <authorList>
            <person name="Lee Y.M."/>
            <person name="Shin S.C."/>
        </authorList>
    </citation>
    <scope>NUCLEOTIDE SEQUENCE [LARGE SCALE GENOMIC DNA]</scope>
    <source>
        <strain evidence="2 3">KCTC 52984</strain>
    </source>
</reference>
<sequence length="397" mass="44614">MLNWAELNKENEFQEILNELNVIKIEEVAVFETSKGMDSIRVVPHRRIDKTQFGKNVSYSFLLENFNDVSIPNQFRNLVVEKRNGKSAAMIVTYLLENNELLPIKIERLNSDIDVNSVSKYTCEAFIVTVKTWCSENVHYGHDSDCRASDKGETYTSKFSTCSGGGGNDYGYTTFISGPNYYTGEYSEGGTGGGDGSGSIGTQPEELDPDEPFAAPVLEDVLVSYKPTFRYPVDSDYAQRYPKLTEYLRNKLPNVKDMPVITNALQDITSLSLSQIQHDLEWGNGPTITIIQLDNYAPITDYKTVGLFDPAHPELIFLDIDYVLYLENDVTDQALEDGLLFYLGVVLLHEYTHQGVNAQGIDFPGEEGAEFEIRAYGENLEPSSAQDLILTKYYGYE</sequence>
<dbReference type="EMBL" id="CP040812">
    <property type="protein sequence ID" value="QCY68024.1"/>
    <property type="molecule type" value="Genomic_DNA"/>
</dbReference>
<dbReference type="KEGG" id="afla:FHG64_00660"/>
<evidence type="ECO:0000313" key="3">
    <source>
        <dbReference type="Proteomes" id="UP000309016"/>
    </source>
</evidence>
<dbReference type="RefSeq" id="WP_139064641.1">
    <property type="nucleotide sequence ID" value="NZ_CP040812.1"/>
</dbReference>
<dbReference type="Pfam" id="PF15639">
    <property type="entry name" value="Tox-MPTase3"/>
    <property type="match status" value="1"/>
</dbReference>
<feature type="domain" description="Tox-MPTase3" evidence="1">
    <location>
        <begin position="238"/>
        <end position="377"/>
    </location>
</feature>